<dbReference type="InterPro" id="IPR036249">
    <property type="entry name" value="Thioredoxin-like_sf"/>
</dbReference>
<dbReference type="EMBL" id="QNSA01000009">
    <property type="protein sequence ID" value="RBP71143.1"/>
    <property type="molecule type" value="Genomic_DNA"/>
</dbReference>
<evidence type="ECO:0000313" key="5">
    <source>
        <dbReference type="Proteomes" id="UP000253065"/>
    </source>
</evidence>
<name>A0A368UUU4_MARNT</name>
<gene>
    <name evidence="3" type="ORF">DET51_109273</name>
    <name evidence="2" type="ORF">DET64_109273</name>
</gene>
<dbReference type="AlphaFoldDB" id="A0A368UUU4"/>
<keyword evidence="5" id="KW-1185">Reference proteome</keyword>
<sequence>MQNVCSDDELSTLLQSNPAVLLLYGGASCGVCRAIKPQLERLFSEQFPKLVTAYIDCQASAGALCAAQGIFSLPVVQLWFEGQRFAEFARVFSIGEVRVALERPYGLLIEC</sequence>
<reference evidence="3 4" key="1">
    <citation type="submission" date="2018-07" db="EMBL/GenBank/DDBJ databases">
        <title>Freshwater and sediment microbial communities from various areas in North America, analyzing microbe dynamics in response to fracking.</title>
        <authorList>
            <person name="Lamendella R."/>
        </authorList>
    </citation>
    <scope>NUCLEOTIDE SEQUENCE [LARGE SCALE GENOMIC DNA]</scope>
    <source>
        <strain evidence="3 4">114E</strain>
        <strain evidence="2 5">114E_o</strain>
    </source>
</reference>
<dbReference type="Gene3D" id="3.40.30.10">
    <property type="entry name" value="Glutaredoxin"/>
    <property type="match status" value="1"/>
</dbReference>
<organism evidence="3 4">
    <name type="scientific">Marinobacter nauticus</name>
    <name type="common">Marinobacter hydrocarbonoclasticus</name>
    <name type="synonym">Marinobacter aquaeolei</name>
    <dbReference type="NCBI Taxonomy" id="2743"/>
    <lineage>
        <taxon>Bacteria</taxon>
        <taxon>Pseudomonadati</taxon>
        <taxon>Pseudomonadota</taxon>
        <taxon>Gammaproteobacteria</taxon>
        <taxon>Pseudomonadales</taxon>
        <taxon>Marinobacteraceae</taxon>
        <taxon>Marinobacter</taxon>
    </lineage>
</organism>
<protein>
    <submittedName>
        <fullName evidence="3">Thioredoxin</fullName>
    </submittedName>
</protein>
<evidence type="ECO:0000313" key="4">
    <source>
        <dbReference type="Proteomes" id="UP000252795"/>
    </source>
</evidence>
<dbReference type="Proteomes" id="UP000253065">
    <property type="component" value="Unassembled WGS sequence"/>
</dbReference>
<dbReference type="Pfam" id="PF00085">
    <property type="entry name" value="Thioredoxin"/>
    <property type="match status" value="1"/>
</dbReference>
<dbReference type="CDD" id="cd02947">
    <property type="entry name" value="TRX_family"/>
    <property type="match status" value="1"/>
</dbReference>
<proteinExistence type="predicted"/>
<dbReference type="EMBL" id="QPJB01000009">
    <property type="protein sequence ID" value="RCW32443.1"/>
    <property type="molecule type" value="Genomic_DNA"/>
</dbReference>
<comment type="caution">
    <text evidence="3">The sequence shown here is derived from an EMBL/GenBank/DDBJ whole genome shotgun (WGS) entry which is preliminary data.</text>
</comment>
<evidence type="ECO:0000313" key="2">
    <source>
        <dbReference type="EMBL" id="RBP71143.1"/>
    </source>
</evidence>
<dbReference type="Proteomes" id="UP000252795">
    <property type="component" value="Unassembled WGS sequence"/>
</dbReference>
<accession>A0A368UUU4</accession>
<evidence type="ECO:0000259" key="1">
    <source>
        <dbReference type="Pfam" id="PF00085"/>
    </source>
</evidence>
<dbReference type="InterPro" id="IPR013766">
    <property type="entry name" value="Thioredoxin_domain"/>
</dbReference>
<dbReference type="SUPFAM" id="SSF52833">
    <property type="entry name" value="Thioredoxin-like"/>
    <property type="match status" value="1"/>
</dbReference>
<feature type="domain" description="Thioredoxin" evidence="1">
    <location>
        <begin position="11"/>
        <end position="88"/>
    </location>
</feature>
<evidence type="ECO:0000313" key="3">
    <source>
        <dbReference type="EMBL" id="RCW32443.1"/>
    </source>
</evidence>